<organism evidence="4 5">
    <name type="scientific">Mya arenaria</name>
    <name type="common">Soft-shell clam</name>
    <dbReference type="NCBI Taxonomy" id="6604"/>
    <lineage>
        <taxon>Eukaryota</taxon>
        <taxon>Metazoa</taxon>
        <taxon>Spiralia</taxon>
        <taxon>Lophotrochozoa</taxon>
        <taxon>Mollusca</taxon>
        <taxon>Bivalvia</taxon>
        <taxon>Autobranchia</taxon>
        <taxon>Heteroconchia</taxon>
        <taxon>Euheterodonta</taxon>
        <taxon>Imparidentia</taxon>
        <taxon>Neoheterodontei</taxon>
        <taxon>Myida</taxon>
        <taxon>Myoidea</taxon>
        <taxon>Myidae</taxon>
        <taxon>Mya</taxon>
    </lineage>
</organism>
<evidence type="ECO:0000256" key="1">
    <source>
        <dbReference type="ARBA" id="ARBA00023015"/>
    </source>
</evidence>
<gene>
    <name evidence="4" type="ORF">MAR_006697</name>
</gene>
<protein>
    <submittedName>
        <fullName evidence="4">ECR-like protein</fullName>
    </submittedName>
</protein>
<proteinExistence type="predicted"/>
<keyword evidence="2" id="KW-0804">Transcription</keyword>
<evidence type="ECO:0000313" key="4">
    <source>
        <dbReference type="EMBL" id="WAQ94226.1"/>
    </source>
</evidence>
<keyword evidence="1" id="KW-0805">Transcription regulation</keyword>
<accession>A0ABY7DAZ2</accession>
<sequence length="178" mass="19777">MYFIPHELGWKTYVGKPQNFNELSLPQQLVNSCALACKRPVPQPVPECSTLPNLQHQDGRYTTVKEVLGNVKYGRHYVLRYGCSCDIIAAQTHYHQVRPSACSEVMAIRAARCYDLASRTIVLANGTPCSVENMMAAGGSEAYWKLVFQFCHALADSQTDNTEYALFTAICIFSVSGT</sequence>
<name>A0ABY7DAZ2_MYAAR</name>
<evidence type="ECO:0000313" key="5">
    <source>
        <dbReference type="Proteomes" id="UP001164746"/>
    </source>
</evidence>
<dbReference type="Gene3D" id="1.10.565.10">
    <property type="entry name" value="Retinoid X Receptor"/>
    <property type="match status" value="1"/>
</dbReference>
<dbReference type="InterPro" id="IPR035500">
    <property type="entry name" value="NHR-like_dom_sf"/>
</dbReference>
<reference evidence="4" key="1">
    <citation type="submission" date="2022-11" db="EMBL/GenBank/DDBJ databases">
        <title>Centuries of genome instability and evolution in soft-shell clam transmissible cancer (bioRxiv).</title>
        <authorList>
            <person name="Hart S.F.M."/>
            <person name="Yonemitsu M.A."/>
            <person name="Giersch R.M."/>
            <person name="Beal B.F."/>
            <person name="Arriagada G."/>
            <person name="Davis B.W."/>
            <person name="Ostrander E.A."/>
            <person name="Goff S.P."/>
            <person name="Metzger M.J."/>
        </authorList>
    </citation>
    <scope>NUCLEOTIDE SEQUENCE</scope>
    <source>
        <strain evidence="4">MELC-2E11</strain>
        <tissue evidence="4">Siphon/mantle</tissue>
    </source>
</reference>
<dbReference type="SUPFAM" id="SSF48508">
    <property type="entry name" value="Nuclear receptor ligand-binding domain"/>
    <property type="match status" value="1"/>
</dbReference>
<dbReference type="Proteomes" id="UP001164746">
    <property type="component" value="Chromosome 1"/>
</dbReference>
<evidence type="ECO:0000256" key="2">
    <source>
        <dbReference type="ARBA" id="ARBA00023163"/>
    </source>
</evidence>
<keyword evidence="3" id="KW-0675">Receptor</keyword>
<dbReference type="EMBL" id="CP111012">
    <property type="protein sequence ID" value="WAQ94226.1"/>
    <property type="molecule type" value="Genomic_DNA"/>
</dbReference>
<keyword evidence="5" id="KW-1185">Reference proteome</keyword>
<evidence type="ECO:0000256" key="3">
    <source>
        <dbReference type="ARBA" id="ARBA00023170"/>
    </source>
</evidence>